<accession>A0A915L229</accession>
<dbReference type="AlphaFoldDB" id="A0A915L229"/>
<dbReference type="WBParaSite" id="nRc.2.0.1.t44776-RA">
    <property type="protein sequence ID" value="nRc.2.0.1.t44776-RA"/>
    <property type="gene ID" value="nRc.2.0.1.g44776"/>
</dbReference>
<sequence>MNSRAHRVTLGPNTHRAMGVKSTTSAAVSASTSNGSLSSAQVHFWTFFSHKYLNVTSIACNACLFVRALANRRASPSRHAANGCQNVDRRATPTIGVATTTIYPQRYVDPVKSLTHGVRLRETASRTDVLPSRRRSGFRKTVGPITRVTCAINDAQNEQRGHK</sequence>
<organism evidence="1 2">
    <name type="scientific">Romanomermis culicivorax</name>
    <name type="common">Nematode worm</name>
    <dbReference type="NCBI Taxonomy" id="13658"/>
    <lineage>
        <taxon>Eukaryota</taxon>
        <taxon>Metazoa</taxon>
        <taxon>Ecdysozoa</taxon>
        <taxon>Nematoda</taxon>
        <taxon>Enoplea</taxon>
        <taxon>Dorylaimia</taxon>
        <taxon>Mermithida</taxon>
        <taxon>Mermithoidea</taxon>
        <taxon>Mermithidae</taxon>
        <taxon>Romanomermis</taxon>
    </lineage>
</organism>
<name>A0A915L229_ROMCU</name>
<keyword evidence="1" id="KW-1185">Reference proteome</keyword>
<evidence type="ECO:0000313" key="2">
    <source>
        <dbReference type="WBParaSite" id="nRc.2.0.1.t44776-RA"/>
    </source>
</evidence>
<dbReference type="Proteomes" id="UP000887565">
    <property type="component" value="Unplaced"/>
</dbReference>
<protein>
    <submittedName>
        <fullName evidence="2">Uncharacterized protein</fullName>
    </submittedName>
</protein>
<evidence type="ECO:0000313" key="1">
    <source>
        <dbReference type="Proteomes" id="UP000887565"/>
    </source>
</evidence>
<reference evidence="2" key="1">
    <citation type="submission" date="2022-11" db="UniProtKB">
        <authorList>
            <consortium name="WormBaseParasite"/>
        </authorList>
    </citation>
    <scope>IDENTIFICATION</scope>
</reference>
<proteinExistence type="predicted"/>